<proteinExistence type="predicted"/>
<accession>A0A518CYF0</accession>
<evidence type="ECO:0000313" key="2">
    <source>
        <dbReference type="EMBL" id="QDU84252.1"/>
    </source>
</evidence>
<keyword evidence="3" id="KW-1185">Reference proteome</keyword>
<organism evidence="2 3">
    <name type="scientific">Rohdeia mirabilis</name>
    <dbReference type="NCBI Taxonomy" id="2528008"/>
    <lineage>
        <taxon>Bacteria</taxon>
        <taxon>Pseudomonadati</taxon>
        <taxon>Planctomycetota</taxon>
        <taxon>Planctomycetia</taxon>
        <taxon>Planctomycetia incertae sedis</taxon>
        <taxon>Rohdeia</taxon>
    </lineage>
</organism>
<evidence type="ECO:0000256" key="1">
    <source>
        <dbReference type="SAM" id="MobiDB-lite"/>
    </source>
</evidence>
<feature type="compositionally biased region" description="Basic and acidic residues" evidence="1">
    <location>
        <begin position="230"/>
        <end position="262"/>
    </location>
</feature>
<reference evidence="2 3" key="1">
    <citation type="submission" date="2019-02" db="EMBL/GenBank/DDBJ databases">
        <title>Deep-cultivation of Planctomycetes and their phenomic and genomic characterization uncovers novel biology.</title>
        <authorList>
            <person name="Wiegand S."/>
            <person name="Jogler M."/>
            <person name="Boedeker C."/>
            <person name="Pinto D."/>
            <person name="Vollmers J."/>
            <person name="Rivas-Marin E."/>
            <person name="Kohn T."/>
            <person name="Peeters S.H."/>
            <person name="Heuer A."/>
            <person name="Rast P."/>
            <person name="Oberbeckmann S."/>
            <person name="Bunk B."/>
            <person name="Jeske O."/>
            <person name="Meyerdierks A."/>
            <person name="Storesund J.E."/>
            <person name="Kallscheuer N."/>
            <person name="Luecker S."/>
            <person name="Lage O.M."/>
            <person name="Pohl T."/>
            <person name="Merkel B.J."/>
            <person name="Hornburger P."/>
            <person name="Mueller R.-W."/>
            <person name="Bruemmer F."/>
            <person name="Labrenz M."/>
            <person name="Spormann A.M."/>
            <person name="Op den Camp H."/>
            <person name="Overmann J."/>
            <person name="Amann R."/>
            <person name="Jetten M.S.M."/>
            <person name="Mascher T."/>
            <person name="Medema M.H."/>
            <person name="Devos D.P."/>
            <person name="Kaster A.-K."/>
            <person name="Ovreas L."/>
            <person name="Rohde M."/>
            <person name="Galperin M.Y."/>
            <person name="Jogler C."/>
        </authorList>
    </citation>
    <scope>NUCLEOTIDE SEQUENCE [LARGE SCALE GENOMIC DNA]</scope>
    <source>
        <strain evidence="2 3">Pla163</strain>
    </source>
</reference>
<feature type="region of interest" description="Disordered" evidence="1">
    <location>
        <begin position="180"/>
        <end position="262"/>
    </location>
</feature>
<protein>
    <submittedName>
        <fullName evidence="2">SprA-related family protein</fullName>
    </submittedName>
</protein>
<sequence length="262" mass="28647">MLPHIPSENSGEADATRALRASERVGEAVAKAPQDVDAGEAARGRRVDGVELSPRGERLAERVFGREREHLRAHEERAGLARSRARSGPDVAGDDASERVRAEFADAALERARRESGRETRAAPPEVDAEAVRELRQLQRSDRQVRLQENLKRQMGAEHVRGGAEYSFVEGPDGRRYAVSASSEFELPDANTDPRQAAHDAAQIRRAVLAAARSSPADRALAARATSLEARARAEIPVEPREPTSRDTEDTDRDRGSVDRAA</sequence>
<evidence type="ECO:0000313" key="3">
    <source>
        <dbReference type="Proteomes" id="UP000319342"/>
    </source>
</evidence>
<feature type="compositionally biased region" description="Low complexity" evidence="1">
    <location>
        <begin position="204"/>
        <end position="213"/>
    </location>
</feature>
<feature type="compositionally biased region" description="Basic and acidic residues" evidence="1">
    <location>
        <begin position="14"/>
        <end position="26"/>
    </location>
</feature>
<gene>
    <name evidence="2" type="ORF">Pla163_13590</name>
</gene>
<dbReference type="Proteomes" id="UP000319342">
    <property type="component" value="Chromosome"/>
</dbReference>
<dbReference type="AlphaFoldDB" id="A0A518CYF0"/>
<dbReference type="EMBL" id="CP036290">
    <property type="protein sequence ID" value="QDU84252.1"/>
    <property type="molecule type" value="Genomic_DNA"/>
</dbReference>
<name>A0A518CYF0_9BACT</name>
<feature type="region of interest" description="Disordered" evidence="1">
    <location>
        <begin position="1"/>
        <end position="99"/>
    </location>
</feature>
<feature type="compositionally biased region" description="Basic and acidic residues" evidence="1">
    <location>
        <begin position="40"/>
        <end position="79"/>
    </location>
</feature>